<dbReference type="Proteomes" id="UP000008909">
    <property type="component" value="Unassembled WGS sequence"/>
</dbReference>
<evidence type="ECO:0000313" key="1">
    <source>
        <dbReference type="EMBL" id="GAA47747.1"/>
    </source>
</evidence>
<reference key="2">
    <citation type="submission" date="2011-10" db="EMBL/GenBank/DDBJ databases">
        <title>The genome and transcriptome sequence of Clonorchis sinensis provide insights into the carcinogenic liver fluke.</title>
        <authorList>
            <person name="Wang X."/>
            <person name="Huang Y."/>
            <person name="Chen W."/>
            <person name="Liu H."/>
            <person name="Guo L."/>
            <person name="Chen Y."/>
            <person name="Luo F."/>
            <person name="Zhou W."/>
            <person name="Sun J."/>
            <person name="Mao Q."/>
            <person name="Liang P."/>
            <person name="Zhou C."/>
            <person name="Tian Y."/>
            <person name="Men J."/>
            <person name="Lv X."/>
            <person name="Huang L."/>
            <person name="Zhou J."/>
            <person name="Hu Y."/>
            <person name="Li R."/>
            <person name="Zhang F."/>
            <person name="Lei H."/>
            <person name="Li X."/>
            <person name="Hu X."/>
            <person name="Liang C."/>
            <person name="Xu J."/>
            <person name="Wu Z."/>
            <person name="Yu X."/>
        </authorList>
    </citation>
    <scope>NUCLEOTIDE SEQUENCE</scope>
    <source>
        <strain>Henan</strain>
    </source>
</reference>
<dbReference type="EMBL" id="DF142852">
    <property type="protein sequence ID" value="GAA47747.1"/>
    <property type="molecule type" value="Genomic_DNA"/>
</dbReference>
<name>G7Y461_CLOSI</name>
<reference evidence="1" key="1">
    <citation type="journal article" date="2011" name="Genome Biol.">
        <title>The draft genome of the carcinogenic human liver fluke Clonorchis sinensis.</title>
        <authorList>
            <person name="Wang X."/>
            <person name="Chen W."/>
            <person name="Huang Y."/>
            <person name="Sun J."/>
            <person name="Men J."/>
            <person name="Liu H."/>
            <person name="Luo F."/>
            <person name="Guo L."/>
            <person name="Lv X."/>
            <person name="Deng C."/>
            <person name="Zhou C."/>
            <person name="Fan Y."/>
            <person name="Li X."/>
            <person name="Huang L."/>
            <person name="Hu Y."/>
            <person name="Liang C."/>
            <person name="Hu X."/>
            <person name="Xu J."/>
            <person name="Yu X."/>
        </authorList>
    </citation>
    <scope>NUCLEOTIDE SEQUENCE [LARGE SCALE GENOMIC DNA]</scope>
    <source>
        <strain evidence="1">Henan</strain>
    </source>
</reference>
<gene>
    <name evidence="1" type="ORF">CLF_100752</name>
</gene>
<keyword evidence="2" id="KW-1185">Reference proteome</keyword>
<organism evidence="1 2">
    <name type="scientific">Clonorchis sinensis</name>
    <name type="common">Chinese liver fluke</name>
    <dbReference type="NCBI Taxonomy" id="79923"/>
    <lineage>
        <taxon>Eukaryota</taxon>
        <taxon>Metazoa</taxon>
        <taxon>Spiralia</taxon>
        <taxon>Lophotrochozoa</taxon>
        <taxon>Platyhelminthes</taxon>
        <taxon>Trematoda</taxon>
        <taxon>Digenea</taxon>
        <taxon>Opisthorchiida</taxon>
        <taxon>Opisthorchiata</taxon>
        <taxon>Opisthorchiidae</taxon>
        <taxon>Clonorchis</taxon>
    </lineage>
</organism>
<protein>
    <submittedName>
        <fullName evidence="1">Uncharacterized protein</fullName>
    </submittedName>
</protein>
<sequence length="214" mass="24754">MSDIRVRADCVASKANRSSLLTTSSSPKAGLCRHCSVCEYYMTVGCIFGGTKREFEENSHFKHDVRYMQSSVFSLKCNQNVKIKQKERSTSCLVRFCLRRKRNHLTVIPYFLEHNYKSSKFLYDRLLVNQRLIENELGTCMALLKYVAPSCEVRQFVADEFGEILTTRDTYIYRRKCRPALLSSCRIVVQLPEPIDSMWLVDESHAVSGIVRKL</sequence>
<dbReference type="AlphaFoldDB" id="G7Y461"/>
<accession>G7Y461</accession>
<proteinExistence type="predicted"/>
<evidence type="ECO:0000313" key="2">
    <source>
        <dbReference type="Proteomes" id="UP000008909"/>
    </source>
</evidence>